<sequence length="195" mass="21459">MPHAENNSISSSKMSTPMTNGEKPNSLFISHLTSYPVVSDGITTYKTNPYGAKSISLTLDAYKRFFVPVEPYLKGPYSYIAPYLAKADSLGDKGLSELDSRVPIVKEETASLKEKVSGVAFFPLLLGAQGKDYVFKTFENEKKKTGEGIVPLAKALWGTEVKVAADTFQWIADFLSAKKEEAKKGYERAQEKATQ</sequence>
<organism evidence="2 3">
    <name type="scientific">Venturia nashicola</name>
    <dbReference type="NCBI Taxonomy" id="86259"/>
    <lineage>
        <taxon>Eukaryota</taxon>
        <taxon>Fungi</taxon>
        <taxon>Dikarya</taxon>
        <taxon>Ascomycota</taxon>
        <taxon>Pezizomycotina</taxon>
        <taxon>Dothideomycetes</taxon>
        <taxon>Pleosporomycetidae</taxon>
        <taxon>Venturiales</taxon>
        <taxon>Venturiaceae</taxon>
        <taxon>Venturia</taxon>
    </lineage>
</organism>
<proteinExistence type="predicted"/>
<dbReference type="Proteomes" id="UP000298493">
    <property type="component" value="Unassembled WGS sequence"/>
</dbReference>
<evidence type="ECO:0000313" key="3">
    <source>
        <dbReference type="Proteomes" id="UP000298493"/>
    </source>
</evidence>
<keyword evidence="3" id="KW-1185">Reference proteome</keyword>
<dbReference type="OrthoDB" id="376826at2759"/>
<reference evidence="2 3" key="1">
    <citation type="submission" date="2019-04" db="EMBL/GenBank/DDBJ databases">
        <title>High contiguity whole genome sequence and gene annotation resource for two Venturia nashicola isolates.</title>
        <authorList>
            <person name="Prokchorchik M."/>
            <person name="Won K."/>
            <person name="Lee Y."/>
            <person name="Choi E.D."/>
            <person name="Segonzac C."/>
            <person name="Sohn K.H."/>
        </authorList>
    </citation>
    <scope>NUCLEOTIDE SEQUENCE [LARGE SCALE GENOMIC DNA]</scope>
    <source>
        <strain evidence="2 3">PRI2</strain>
    </source>
</reference>
<feature type="region of interest" description="Disordered" evidence="1">
    <location>
        <begin position="1"/>
        <end position="20"/>
    </location>
</feature>
<gene>
    <name evidence="2" type="ORF">E6O75_ATG10954</name>
</gene>
<evidence type="ECO:0000313" key="2">
    <source>
        <dbReference type="EMBL" id="TID22160.1"/>
    </source>
</evidence>
<dbReference type="AlphaFoldDB" id="A0A4Z1PGJ9"/>
<protein>
    <submittedName>
        <fullName evidence="2">Pathogenesis associated protein Cap20</fullName>
    </submittedName>
</protein>
<accession>A0A4Z1PGJ9</accession>
<evidence type="ECO:0000256" key="1">
    <source>
        <dbReference type="SAM" id="MobiDB-lite"/>
    </source>
</evidence>
<name>A0A4Z1PGJ9_9PEZI</name>
<dbReference type="EMBL" id="SNSC02000008">
    <property type="protein sequence ID" value="TID22160.1"/>
    <property type="molecule type" value="Genomic_DNA"/>
</dbReference>
<comment type="caution">
    <text evidence="2">The sequence shown here is derived from an EMBL/GenBank/DDBJ whole genome shotgun (WGS) entry which is preliminary data.</text>
</comment>